<organism evidence="1 2">
    <name type="scientific">Xylaria curta</name>
    <dbReference type="NCBI Taxonomy" id="42375"/>
    <lineage>
        <taxon>Eukaryota</taxon>
        <taxon>Fungi</taxon>
        <taxon>Dikarya</taxon>
        <taxon>Ascomycota</taxon>
        <taxon>Pezizomycotina</taxon>
        <taxon>Sordariomycetes</taxon>
        <taxon>Xylariomycetidae</taxon>
        <taxon>Xylariales</taxon>
        <taxon>Xylariaceae</taxon>
        <taxon>Xylaria</taxon>
    </lineage>
</organism>
<protein>
    <submittedName>
        <fullName evidence="1">Uncharacterized protein</fullName>
    </submittedName>
</protein>
<evidence type="ECO:0000313" key="1">
    <source>
        <dbReference type="EMBL" id="KAJ2966869.1"/>
    </source>
</evidence>
<keyword evidence="2" id="KW-1185">Reference proteome</keyword>
<comment type="caution">
    <text evidence="1">The sequence shown here is derived from an EMBL/GenBank/DDBJ whole genome shotgun (WGS) entry which is preliminary data.</text>
</comment>
<dbReference type="EMBL" id="JAPDGR010004914">
    <property type="protein sequence ID" value="KAJ2966869.1"/>
    <property type="molecule type" value="Genomic_DNA"/>
</dbReference>
<gene>
    <name evidence="1" type="ORF">NUW58_g10566</name>
</gene>
<sequence length="133" mass="15065">MDDTRRVQGCRTSDALLGQPARNARVALRYSFAFLPICIGLCAAGITEWSFAVTSLPVNIWLVREAVRFRQHEGFKGSARGLFWASVWHLPSIMVLALAQKKGMWGRVWRSVIGEPTLDDDEDYYDDDDNDDN</sequence>
<evidence type="ECO:0000313" key="2">
    <source>
        <dbReference type="Proteomes" id="UP001143856"/>
    </source>
</evidence>
<accession>A0ACC1MJ45</accession>
<dbReference type="Proteomes" id="UP001143856">
    <property type="component" value="Unassembled WGS sequence"/>
</dbReference>
<name>A0ACC1MJ45_9PEZI</name>
<reference evidence="1" key="1">
    <citation type="submission" date="2022-10" db="EMBL/GenBank/DDBJ databases">
        <title>Genome Sequence of Xylaria curta.</title>
        <authorList>
            <person name="Buettner E."/>
        </authorList>
    </citation>
    <scope>NUCLEOTIDE SEQUENCE</scope>
    <source>
        <strain evidence="1">Babe10</strain>
    </source>
</reference>
<proteinExistence type="predicted"/>